<dbReference type="Pfam" id="PF03340">
    <property type="entry name" value="Pox_Rif"/>
    <property type="match status" value="1"/>
</dbReference>
<dbReference type="EMBL" id="MH427217">
    <property type="protein sequence ID" value="AWU47133.1"/>
    <property type="molecule type" value="Genomic_DNA"/>
</dbReference>
<evidence type="ECO:0000256" key="1">
    <source>
        <dbReference type="ARBA" id="ARBA00004170"/>
    </source>
</evidence>
<evidence type="ECO:0000313" key="5">
    <source>
        <dbReference type="EMBL" id="AWU47133.1"/>
    </source>
</evidence>
<comment type="subcellular location">
    <subcellularLocation>
        <location evidence="1">Membrane</location>
        <topology evidence="1">Peripheral membrane protein</topology>
    </subcellularLocation>
</comment>
<evidence type="ECO:0000313" key="6">
    <source>
        <dbReference type="Proteomes" id="UP000249273"/>
    </source>
</evidence>
<gene>
    <name evidence="5" type="primary">SOPV-ELK-088</name>
</gene>
<dbReference type="OrthoDB" id="2466at10239"/>
<reference evidence="5" key="1">
    <citation type="submission" date="2018-05" db="EMBL/GenBank/DDBJ databases">
        <title>Complete Genome Sequence of a Novel Sea Otter Poxvirus.</title>
        <authorList>
            <person name="Jacob J.M."/>
            <person name="Subramaniam K."/>
            <person name="Tu S.-L."/>
            <person name="Nielsen O."/>
            <person name="Tuomi P.A."/>
            <person name="Upton C."/>
            <person name="Waltzek T.B."/>
        </authorList>
    </citation>
    <scope>NUCLEOTIDE SEQUENCE [LARGE SCALE GENOMIC DNA]</scope>
    <source>
        <strain evidence="5">ELK</strain>
    </source>
</reference>
<evidence type="ECO:0000256" key="4">
    <source>
        <dbReference type="ARBA" id="ARBA00032479"/>
    </source>
</evidence>
<dbReference type="GO" id="GO:0046677">
    <property type="term" value="P:response to antibiotic"/>
    <property type="evidence" value="ECO:0007669"/>
    <property type="project" value="InterPro"/>
</dbReference>
<dbReference type="KEGG" id="vg:36841085"/>
<evidence type="ECO:0000256" key="2">
    <source>
        <dbReference type="ARBA" id="ARBA00023136"/>
    </source>
</evidence>
<accession>A0A2U9QHR3</accession>
<protein>
    <recommendedName>
        <fullName evidence="4">62 kDa protein</fullName>
    </recommendedName>
    <alternativeName>
        <fullName evidence="3">Rifampicin resistance protein</fullName>
    </alternativeName>
</protein>
<sequence length="551" mass="62533">MNNTVISLLSADDGIKRANVFGVDEHQPTLYMPQYITMQGITNKDCSEFQTSIFEIRDHYITAINKLVLNIDLPEVKGMGKFGYIPYVGYKLIKHVTITSDHGTLWEISGEELFDMCSNNQSALELSGYSRELNDISTGMTQNDTVKEATSVYVYIQTPFDVENTFSSLKLHNSKITVMITFNSIADVVVYDSIFDIDTFVKNFVYVTELTFVGYMVRNIQTKTSFIEITRKNIGQINQTTSVITDVHASTALRIYVKPCYGNTDNRFISYPGFLQSERDYINSFVERLLEDLVTVSVSVPTKFPDTAEIVDVTETGIVTIQDADVVVKIDNVPEDHNVYYHTNILIFGTRKNAVIYNLSKKFYVITGTYSESTNRIIFTNVSHNITIADASIPVSVWSCQRNVYNGDNRSDASKYKDLYVNDPFIKGIDFKNKIDVISRMEVRFGNDVLYTETTPVSKIYGELLKQVKGIRTLLFNFTPQTFFRPTTLNSNPSRGKDKLMVRVVFSALDVNNPIYYVSKQLVVICSELYKIIYDGGVRAIKVNKDSQDCQ</sequence>
<keyword evidence="5" id="KW-0167">Capsid protein</keyword>
<proteinExistence type="predicted"/>
<dbReference type="GO" id="GO:0019028">
    <property type="term" value="C:viral capsid"/>
    <property type="evidence" value="ECO:0007669"/>
    <property type="project" value="UniProtKB-KW"/>
</dbReference>
<dbReference type="GO" id="GO:0016020">
    <property type="term" value="C:membrane"/>
    <property type="evidence" value="ECO:0007669"/>
    <property type="project" value="UniProtKB-SubCell"/>
</dbReference>
<keyword evidence="6" id="KW-1185">Reference proteome</keyword>
<keyword evidence="2" id="KW-0472">Membrane</keyword>
<dbReference type="Gene3D" id="2.70.9.10">
    <property type="entry name" value="Adenovirus Type 2 Hexon, domain 4"/>
    <property type="match status" value="1"/>
</dbReference>
<organism evidence="5">
    <name type="scientific">Sea otter poxvirus</name>
    <dbReference type="NCBI Taxonomy" id="1416741"/>
    <lineage>
        <taxon>Viruses</taxon>
        <taxon>Varidnaviria</taxon>
        <taxon>Bamfordvirae</taxon>
        <taxon>Nucleocytoviricota</taxon>
        <taxon>Pokkesviricetes</taxon>
        <taxon>Chitovirales</taxon>
        <taxon>Poxviridae</taxon>
        <taxon>Chordopoxvirinae</taxon>
        <taxon>Mustelpoxvirus</taxon>
        <taxon>Mustelpoxvirus seaotterpox</taxon>
        <taxon>Sea otterpox virus</taxon>
    </lineage>
</organism>
<dbReference type="RefSeq" id="YP_009480626.1">
    <property type="nucleotide sequence ID" value="NC_037656.1"/>
</dbReference>
<dbReference type="Proteomes" id="UP000249273">
    <property type="component" value="Segment"/>
</dbReference>
<keyword evidence="5" id="KW-0946">Virion</keyword>
<dbReference type="GeneID" id="36841085"/>
<name>A0A2U9QHR3_9POXV</name>
<dbReference type="InterPro" id="IPR005008">
    <property type="entry name" value="Poxvirus_Rif-R"/>
</dbReference>
<evidence type="ECO:0000256" key="3">
    <source>
        <dbReference type="ARBA" id="ARBA00032040"/>
    </source>
</evidence>